<dbReference type="AlphaFoldDB" id="A0A388M678"/>
<keyword evidence="4" id="KW-1185">Reference proteome</keyword>
<dbReference type="Proteomes" id="UP000265515">
    <property type="component" value="Unassembled WGS sequence"/>
</dbReference>
<dbReference type="EMBL" id="BFEA01000786">
    <property type="protein sequence ID" value="GBG90097.1"/>
    <property type="molecule type" value="Genomic_DNA"/>
</dbReference>
<accession>A0A388M678</accession>
<sequence length="168" mass="19348">MRLIELNGRRVVEQELERAREKQKEDERELERLIAEMSKLEMEKKFRCGDTNLKTKLDEVAGCSARKTDKGKKLAGSVLSKRDRILRDERKNLRNLTKKEVMVICEKEGIEYSKMETTKEEIANMRTERLMEQEQDENDEARAVTIHEVDGDGGEDSGKIEASESAAS</sequence>
<proteinExistence type="predicted"/>
<feature type="coiled-coil region" evidence="1">
    <location>
        <begin position="9"/>
        <end position="43"/>
    </location>
</feature>
<evidence type="ECO:0000313" key="3">
    <source>
        <dbReference type="EMBL" id="GBG90097.1"/>
    </source>
</evidence>
<dbReference type="Gramene" id="GBG90097">
    <property type="protein sequence ID" value="GBG90097"/>
    <property type="gene ID" value="CBR_g50190"/>
</dbReference>
<organism evidence="3 4">
    <name type="scientific">Chara braunii</name>
    <name type="common">Braun's stonewort</name>
    <dbReference type="NCBI Taxonomy" id="69332"/>
    <lineage>
        <taxon>Eukaryota</taxon>
        <taxon>Viridiplantae</taxon>
        <taxon>Streptophyta</taxon>
        <taxon>Charophyceae</taxon>
        <taxon>Charales</taxon>
        <taxon>Characeae</taxon>
        <taxon>Chara</taxon>
    </lineage>
</organism>
<comment type="caution">
    <text evidence="3">The sequence shown here is derived from an EMBL/GenBank/DDBJ whole genome shotgun (WGS) entry which is preliminary data.</text>
</comment>
<protein>
    <submittedName>
        <fullName evidence="3">Uncharacterized protein</fullName>
    </submittedName>
</protein>
<name>A0A388M678_CHABU</name>
<feature type="region of interest" description="Disordered" evidence="2">
    <location>
        <begin position="132"/>
        <end position="168"/>
    </location>
</feature>
<evidence type="ECO:0000256" key="2">
    <source>
        <dbReference type="SAM" id="MobiDB-lite"/>
    </source>
</evidence>
<gene>
    <name evidence="3" type="ORF">CBR_g50190</name>
</gene>
<keyword evidence="1" id="KW-0175">Coiled coil</keyword>
<evidence type="ECO:0000256" key="1">
    <source>
        <dbReference type="SAM" id="Coils"/>
    </source>
</evidence>
<reference evidence="3 4" key="1">
    <citation type="journal article" date="2018" name="Cell">
        <title>The Chara Genome: Secondary Complexity and Implications for Plant Terrestrialization.</title>
        <authorList>
            <person name="Nishiyama T."/>
            <person name="Sakayama H."/>
            <person name="Vries J.D."/>
            <person name="Buschmann H."/>
            <person name="Saint-Marcoux D."/>
            <person name="Ullrich K.K."/>
            <person name="Haas F.B."/>
            <person name="Vanderstraeten L."/>
            <person name="Becker D."/>
            <person name="Lang D."/>
            <person name="Vosolsobe S."/>
            <person name="Rombauts S."/>
            <person name="Wilhelmsson P.K.I."/>
            <person name="Janitza P."/>
            <person name="Kern R."/>
            <person name="Heyl A."/>
            <person name="Rumpler F."/>
            <person name="Villalobos L.I.A.C."/>
            <person name="Clay J.M."/>
            <person name="Skokan R."/>
            <person name="Toyoda A."/>
            <person name="Suzuki Y."/>
            <person name="Kagoshima H."/>
            <person name="Schijlen E."/>
            <person name="Tajeshwar N."/>
            <person name="Catarino B."/>
            <person name="Hetherington A.J."/>
            <person name="Saltykova A."/>
            <person name="Bonnot C."/>
            <person name="Breuninger H."/>
            <person name="Symeonidi A."/>
            <person name="Radhakrishnan G.V."/>
            <person name="Van Nieuwerburgh F."/>
            <person name="Deforce D."/>
            <person name="Chang C."/>
            <person name="Karol K.G."/>
            <person name="Hedrich R."/>
            <person name="Ulvskov P."/>
            <person name="Glockner G."/>
            <person name="Delwiche C.F."/>
            <person name="Petrasek J."/>
            <person name="Van de Peer Y."/>
            <person name="Friml J."/>
            <person name="Beilby M."/>
            <person name="Dolan L."/>
            <person name="Kohara Y."/>
            <person name="Sugano S."/>
            <person name="Fujiyama A."/>
            <person name="Delaux P.-M."/>
            <person name="Quint M."/>
            <person name="TheiBen G."/>
            <person name="Hagemann M."/>
            <person name="Harholt J."/>
            <person name="Dunand C."/>
            <person name="Zachgo S."/>
            <person name="Langdale J."/>
            <person name="Maumus F."/>
            <person name="Straeten D.V.D."/>
            <person name="Gould S.B."/>
            <person name="Rensing S.A."/>
        </authorList>
    </citation>
    <scope>NUCLEOTIDE SEQUENCE [LARGE SCALE GENOMIC DNA]</scope>
    <source>
        <strain evidence="3 4">S276</strain>
    </source>
</reference>
<evidence type="ECO:0000313" key="4">
    <source>
        <dbReference type="Proteomes" id="UP000265515"/>
    </source>
</evidence>
<feature type="compositionally biased region" description="Basic and acidic residues" evidence="2">
    <location>
        <begin position="140"/>
        <end position="162"/>
    </location>
</feature>